<feature type="active site" description="Proton donor" evidence="8">
    <location>
        <position position="70"/>
    </location>
</feature>
<evidence type="ECO:0000256" key="3">
    <source>
        <dbReference type="ARBA" id="ARBA00022694"/>
    </source>
</evidence>
<feature type="binding site" evidence="8">
    <location>
        <position position="98"/>
    </location>
    <ligand>
        <name>Zn(2+)</name>
        <dbReference type="ChEBI" id="CHEBI:29105"/>
        <note>catalytic</note>
    </ligand>
</feature>
<feature type="domain" description="CMP/dCMP-type deaminase" evidence="9">
    <location>
        <begin position="16"/>
        <end position="139"/>
    </location>
</feature>
<evidence type="ECO:0000313" key="10">
    <source>
        <dbReference type="EMBL" id="GBQ08336.1"/>
    </source>
</evidence>
<dbReference type="EMBL" id="BAQD01000087">
    <property type="protein sequence ID" value="GBQ08336.1"/>
    <property type="molecule type" value="Genomic_DNA"/>
</dbReference>
<dbReference type="InterPro" id="IPR016193">
    <property type="entry name" value="Cytidine_deaminase-like"/>
</dbReference>
<reference evidence="10" key="1">
    <citation type="submission" date="2013-04" db="EMBL/GenBank/DDBJ databases">
        <title>The genome sequencing project of 58 acetic acid bacteria.</title>
        <authorList>
            <person name="Okamoto-Kainuma A."/>
            <person name="Ishikawa M."/>
            <person name="Umino S."/>
            <person name="Koizumi Y."/>
            <person name="Shiwa Y."/>
            <person name="Yoshikawa H."/>
            <person name="Matsutani M."/>
            <person name="Matsushita K."/>
        </authorList>
    </citation>
    <scope>NUCLEOTIDE SEQUENCE</scope>
    <source>
        <strain evidence="10">DSM 15669</strain>
    </source>
</reference>
<evidence type="ECO:0000256" key="4">
    <source>
        <dbReference type="ARBA" id="ARBA00022723"/>
    </source>
</evidence>
<keyword evidence="3 8" id="KW-0819">tRNA processing</keyword>
<dbReference type="CDD" id="cd01285">
    <property type="entry name" value="nucleoside_deaminase"/>
    <property type="match status" value="1"/>
</dbReference>
<dbReference type="InterPro" id="IPR016192">
    <property type="entry name" value="APOBEC/CMP_deaminase_Zn-bd"/>
</dbReference>
<name>A0ABQ0P0S6_9PROT</name>
<evidence type="ECO:0000313" key="11">
    <source>
        <dbReference type="Proteomes" id="UP001062901"/>
    </source>
</evidence>
<evidence type="ECO:0000256" key="5">
    <source>
        <dbReference type="ARBA" id="ARBA00022801"/>
    </source>
</evidence>
<keyword evidence="6 8" id="KW-0862">Zinc</keyword>
<keyword evidence="11" id="KW-1185">Reference proteome</keyword>
<keyword evidence="5 8" id="KW-0378">Hydrolase</keyword>
<dbReference type="Gene3D" id="3.40.140.10">
    <property type="entry name" value="Cytidine Deaminase, domain 2"/>
    <property type="match status" value="1"/>
</dbReference>
<sequence length="179" mass="19276">MTYGVLNRAMEERKKVSLSQAMQHALKLAREASSAGEVPVGAMVLSPEGYVLSVARNQVEGDYDGSAHAELLAMRRAAAVLGSARLVGCTLIVSLEPCPMCAAAISHFRVGRLVYGAYDPKGGAVDHGPRLFQRNYCLHKPEEVISGLCEREASALLTHFFQRRRSGTIASITDVSSKS</sequence>
<dbReference type="HAMAP" id="MF_00972">
    <property type="entry name" value="tRNA_aden_deaminase"/>
    <property type="match status" value="1"/>
</dbReference>
<keyword evidence="4 8" id="KW-0479">Metal-binding</keyword>
<proteinExistence type="inferred from homology"/>
<dbReference type="PANTHER" id="PTHR11079">
    <property type="entry name" value="CYTOSINE DEAMINASE FAMILY MEMBER"/>
    <property type="match status" value="1"/>
</dbReference>
<comment type="cofactor">
    <cofactor evidence="8">
        <name>Zn(2+)</name>
        <dbReference type="ChEBI" id="CHEBI:29105"/>
    </cofactor>
    <text evidence="8">Binds 1 zinc ion per subunit.</text>
</comment>
<dbReference type="SUPFAM" id="SSF53927">
    <property type="entry name" value="Cytidine deaminase-like"/>
    <property type="match status" value="1"/>
</dbReference>
<dbReference type="EC" id="3.5.4.33" evidence="8"/>
<dbReference type="InterPro" id="IPR028883">
    <property type="entry name" value="tRNA_aden_deaminase"/>
</dbReference>
<evidence type="ECO:0000259" key="9">
    <source>
        <dbReference type="PROSITE" id="PS51747"/>
    </source>
</evidence>
<gene>
    <name evidence="8" type="primary">tadA</name>
    <name evidence="10" type="ORF">AA15669_1741</name>
</gene>
<comment type="subunit">
    <text evidence="2 8">Homodimer.</text>
</comment>
<comment type="caution">
    <text evidence="10">The sequence shown here is derived from an EMBL/GenBank/DDBJ whole genome shotgun (WGS) entry which is preliminary data.</text>
</comment>
<evidence type="ECO:0000256" key="1">
    <source>
        <dbReference type="ARBA" id="ARBA00010669"/>
    </source>
</evidence>
<organism evidence="10 11">
    <name type="scientific">Saccharibacter floricola DSM 15669</name>
    <dbReference type="NCBI Taxonomy" id="1123227"/>
    <lineage>
        <taxon>Bacteria</taxon>
        <taxon>Pseudomonadati</taxon>
        <taxon>Pseudomonadota</taxon>
        <taxon>Alphaproteobacteria</taxon>
        <taxon>Acetobacterales</taxon>
        <taxon>Acetobacteraceae</taxon>
        <taxon>Saccharibacter</taxon>
    </lineage>
</organism>
<feature type="binding site" evidence="8">
    <location>
        <position position="101"/>
    </location>
    <ligand>
        <name>Zn(2+)</name>
        <dbReference type="ChEBI" id="CHEBI:29105"/>
        <note>catalytic</note>
    </ligand>
</feature>
<dbReference type="Pfam" id="PF00383">
    <property type="entry name" value="dCMP_cyt_deam_1"/>
    <property type="match status" value="1"/>
</dbReference>
<dbReference type="Proteomes" id="UP001062901">
    <property type="component" value="Unassembled WGS sequence"/>
</dbReference>
<comment type="function">
    <text evidence="8">Catalyzes the deamination of adenosine to inosine at the wobble position 34 of tRNA(Arg2).</text>
</comment>
<evidence type="ECO:0000256" key="8">
    <source>
        <dbReference type="HAMAP-Rule" id="MF_00972"/>
    </source>
</evidence>
<feature type="binding site" evidence="8">
    <location>
        <position position="68"/>
    </location>
    <ligand>
        <name>Zn(2+)</name>
        <dbReference type="ChEBI" id="CHEBI:29105"/>
        <note>catalytic</note>
    </ligand>
</feature>
<dbReference type="PROSITE" id="PS00903">
    <property type="entry name" value="CYT_DCMP_DEAMINASES_1"/>
    <property type="match status" value="1"/>
</dbReference>
<dbReference type="InterPro" id="IPR002125">
    <property type="entry name" value="CMP_dCMP_dom"/>
</dbReference>
<evidence type="ECO:0000256" key="6">
    <source>
        <dbReference type="ARBA" id="ARBA00022833"/>
    </source>
</evidence>
<evidence type="ECO:0000256" key="7">
    <source>
        <dbReference type="ARBA" id="ARBA00048045"/>
    </source>
</evidence>
<accession>A0ABQ0P0S6</accession>
<comment type="catalytic activity">
    <reaction evidence="7 8">
        <text>adenosine(34) in tRNA + H2O + H(+) = inosine(34) in tRNA + NH4(+)</text>
        <dbReference type="Rhea" id="RHEA:43168"/>
        <dbReference type="Rhea" id="RHEA-COMP:10373"/>
        <dbReference type="Rhea" id="RHEA-COMP:10374"/>
        <dbReference type="ChEBI" id="CHEBI:15377"/>
        <dbReference type="ChEBI" id="CHEBI:15378"/>
        <dbReference type="ChEBI" id="CHEBI:28938"/>
        <dbReference type="ChEBI" id="CHEBI:74411"/>
        <dbReference type="ChEBI" id="CHEBI:82852"/>
        <dbReference type="EC" id="3.5.4.33"/>
    </reaction>
</comment>
<dbReference type="PROSITE" id="PS51747">
    <property type="entry name" value="CYT_DCMP_DEAMINASES_2"/>
    <property type="match status" value="1"/>
</dbReference>
<comment type="similarity">
    <text evidence="1">Belongs to the cytidine and deoxycytidylate deaminase family. ADAT2 subfamily.</text>
</comment>
<dbReference type="PANTHER" id="PTHR11079:SF202">
    <property type="entry name" value="TRNA-SPECIFIC ADENOSINE DEAMINASE"/>
    <property type="match status" value="1"/>
</dbReference>
<protein>
    <recommendedName>
        <fullName evidence="8">tRNA-specific adenosine deaminase</fullName>
        <ecNumber evidence="8">3.5.4.33</ecNumber>
    </recommendedName>
</protein>
<evidence type="ECO:0000256" key="2">
    <source>
        <dbReference type="ARBA" id="ARBA00011738"/>
    </source>
</evidence>